<feature type="compositionally biased region" description="Basic and acidic residues" evidence="1">
    <location>
        <begin position="188"/>
        <end position="210"/>
    </location>
</feature>
<keyword evidence="2" id="KW-0812">Transmembrane</keyword>
<feature type="transmembrane region" description="Helical" evidence="2">
    <location>
        <begin position="6"/>
        <end position="26"/>
    </location>
</feature>
<feature type="transmembrane region" description="Helical" evidence="2">
    <location>
        <begin position="128"/>
        <end position="150"/>
    </location>
</feature>
<evidence type="ECO:0000256" key="1">
    <source>
        <dbReference type="SAM" id="MobiDB-lite"/>
    </source>
</evidence>
<dbReference type="EMBL" id="CP030280">
    <property type="protein sequence ID" value="AWY97145.1"/>
    <property type="molecule type" value="Genomic_DNA"/>
</dbReference>
<feature type="region of interest" description="Disordered" evidence="1">
    <location>
        <begin position="188"/>
        <end position="214"/>
    </location>
</feature>
<dbReference type="OrthoDB" id="1971011at2"/>
<dbReference type="RefSeq" id="WP_111918021.1">
    <property type="nucleotide sequence ID" value="NZ_CAUWHR010000003.1"/>
</dbReference>
<sequence>MKYLIFYLGACLMGLASLVSMLAIYSSNKRVLRDLKNPRETKDKWLSGFIQEYQKLLKDKIEIHNPSVYVTKRMRGRKIALWNIRQIKGISWGTFLLSFFFVGVELVLLRQGENIMEPVLFPGSEMPLMSLTVFTGIGMGIVLLLVRLLAGTGYQEEELETNLLDYVENCQKEPAKIISIEEGKAAGSREIRDNKRKERQSSEKKEKAARQMEQGILEAAATDSRYSHLLNKEEEEIVKDVVKEFLT</sequence>
<reference evidence="4" key="1">
    <citation type="submission" date="2018-06" db="EMBL/GenBank/DDBJ databases">
        <title>Description of Blautia argi sp. nov., a new anaerobic isolated from dog feces.</title>
        <authorList>
            <person name="Chang Y.-H."/>
            <person name="Paek J."/>
            <person name="Shin Y."/>
        </authorList>
    </citation>
    <scope>NUCLEOTIDE SEQUENCE [LARGE SCALE GENOMIC DNA]</scope>
    <source>
        <strain evidence="4">KCTC 15426</strain>
    </source>
</reference>
<keyword evidence="2" id="KW-0472">Membrane</keyword>
<keyword evidence="2" id="KW-1133">Transmembrane helix</keyword>
<gene>
    <name evidence="3" type="ORF">DQQ01_02130</name>
</gene>
<protein>
    <submittedName>
        <fullName evidence="3">Uncharacterized protein</fullName>
    </submittedName>
</protein>
<accession>A0A2Z4U7W4</accession>
<organism evidence="3 4">
    <name type="scientific">Blautia argi</name>
    <dbReference type="NCBI Taxonomy" id="1912897"/>
    <lineage>
        <taxon>Bacteria</taxon>
        <taxon>Bacillati</taxon>
        <taxon>Bacillota</taxon>
        <taxon>Clostridia</taxon>
        <taxon>Lachnospirales</taxon>
        <taxon>Lachnospiraceae</taxon>
        <taxon>Blautia</taxon>
    </lineage>
</organism>
<dbReference type="KEGG" id="blau:DQQ01_02130"/>
<dbReference type="Proteomes" id="UP000250003">
    <property type="component" value="Chromosome"/>
</dbReference>
<name>A0A2Z4U7W4_9FIRM</name>
<evidence type="ECO:0000313" key="4">
    <source>
        <dbReference type="Proteomes" id="UP000250003"/>
    </source>
</evidence>
<evidence type="ECO:0000313" key="3">
    <source>
        <dbReference type="EMBL" id="AWY97145.1"/>
    </source>
</evidence>
<dbReference type="AlphaFoldDB" id="A0A2Z4U7W4"/>
<feature type="transmembrane region" description="Helical" evidence="2">
    <location>
        <begin position="89"/>
        <end position="108"/>
    </location>
</feature>
<evidence type="ECO:0000256" key="2">
    <source>
        <dbReference type="SAM" id="Phobius"/>
    </source>
</evidence>
<proteinExistence type="predicted"/>
<keyword evidence="4" id="KW-1185">Reference proteome</keyword>